<dbReference type="PROSITE" id="PS51257">
    <property type="entry name" value="PROKAR_LIPOPROTEIN"/>
    <property type="match status" value="1"/>
</dbReference>
<feature type="region of interest" description="Disordered" evidence="6">
    <location>
        <begin position="130"/>
        <end position="149"/>
    </location>
</feature>
<evidence type="ECO:0000256" key="4">
    <source>
        <dbReference type="ARBA" id="ARBA00023004"/>
    </source>
</evidence>
<dbReference type="GO" id="GO:0004497">
    <property type="term" value="F:monooxygenase activity"/>
    <property type="evidence" value="ECO:0007669"/>
    <property type="project" value="UniProtKB-KW"/>
</dbReference>
<dbReference type="InterPro" id="IPR001128">
    <property type="entry name" value="Cyt_P450"/>
</dbReference>
<dbReference type="InterPro" id="IPR036396">
    <property type="entry name" value="Cyt_P450_sf"/>
</dbReference>
<evidence type="ECO:0000256" key="2">
    <source>
        <dbReference type="ARBA" id="ARBA00022723"/>
    </source>
</evidence>
<keyword evidence="2 5" id="KW-0479">Metal-binding</keyword>
<reference evidence="7 8" key="1">
    <citation type="journal article" date="2019" name="Nat. Plants">
        <title>Genome sequencing of Musa balbisiana reveals subgenome evolution and function divergence in polyploid bananas.</title>
        <authorList>
            <person name="Yao X."/>
        </authorList>
    </citation>
    <scope>NUCLEOTIDE SEQUENCE [LARGE SCALE GENOMIC DNA]</scope>
    <source>
        <strain evidence="8">cv. DH-PKW</strain>
        <tissue evidence="7">Leaves</tissue>
    </source>
</reference>
<accession>A0A4S8IEI3</accession>
<evidence type="ECO:0000256" key="3">
    <source>
        <dbReference type="ARBA" id="ARBA00023002"/>
    </source>
</evidence>
<proteinExistence type="inferred from homology"/>
<dbReference type="STRING" id="52838.A0A4S8IEI3"/>
<dbReference type="GO" id="GO:0006629">
    <property type="term" value="P:lipid metabolic process"/>
    <property type="evidence" value="ECO:0007669"/>
    <property type="project" value="UniProtKB-ARBA"/>
</dbReference>
<dbReference type="InterPro" id="IPR017972">
    <property type="entry name" value="Cyt_P450_CS"/>
</dbReference>
<evidence type="ECO:0000256" key="5">
    <source>
        <dbReference type="RuleBase" id="RU000461"/>
    </source>
</evidence>
<dbReference type="GO" id="GO:0020037">
    <property type="term" value="F:heme binding"/>
    <property type="evidence" value="ECO:0007669"/>
    <property type="project" value="InterPro"/>
</dbReference>
<dbReference type="Pfam" id="PF00067">
    <property type="entry name" value="p450"/>
    <property type="match status" value="1"/>
</dbReference>
<dbReference type="SUPFAM" id="SSF48264">
    <property type="entry name" value="Cytochrome P450"/>
    <property type="match status" value="1"/>
</dbReference>
<evidence type="ECO:0000256" key="1">
    <source>
        <dbReference type="ARBA" id="ARBA00010617"/>
    </source>
</evidence>
<keyword evidence="8" id="KW-1185">Reference proteome</keyword>
<protein>
    <recommendedName>
        <fullName evidence="9">Cytochrome P450</fullName>
    </recommendedName>
</protein>
<name>A0A4S8IEI3_MUSBA</name>
<organism evidence="7 8">
    <name type="scientific">Musa balbisiana</name>
    <name type="common">Banana</name>
    <dbReference type="NCBI Taxonomy" id="52838"/>
    <lineage>
        <taxon>Eukaryota</taxon>
        <taxon>Viridiplantae</taxon>
        <taxon>Streptophyta</taxon>
        <taxon>Embryophyta</taxon>
        <taxon>Tracheophyta</taxon>
        <taxon>Spermatophyta</taxon>
        <taxon>Magnoliopsida</taxon>
        <taxon>Liliopsida</taxon>
        <taxon>Zingiberales</taxon>
        <taxon>Musaceae</taxon>
        <taxon>Musa</taxon>
    </lineage>
</organism>
<comment type="similarity">
    <text evidence="1 5">Belongs to the cytochrome P450 family.</text>
</comment>
<dbReference type="AlphaFoldDB" id="A0A4S8IEI3"/>
<evidence type="ECO:0000256" key="6">
    <source>
        <dbReference type="SAM" id="MobiDB-lite"/>
    </source>
</evidence>
<dbReference type="PANTHER" id="PTHR24296">
    <property type="entry name" value="CYTOCHROME P450"/>
    <property type="match status" value="1"/>
</dbReference>
<dbReference type="GO" id="GO:0016705">
    <property type="term" value="F:oxidoreductase activity, acting on paired donors, with incorporation or reduction of molecular oxygen"/>
    <property type="evidence" value="ECO:0007669"/>
    <property type="project" value="InterPro"/>
</dbReference>
<keyword evidence="5" id="KW-0349">Heme</keyword>
<dbReference type="Gene3D" id="1.10.630.10">
    <property type="entry name" value="Cytochrome P450"/>
    <property type="match status" value="1"/>
</dbReference>
<keyword evidence="3 5" id="KW-0560">Oxidoreductase</keyword>
<dbReference type="GO" id="GO:0005506">
    <property type="term" value="F:iron ion binding"/>
    <property type="evidence" value="ECO:0007669"/>
    <property type="project" value="InterPro"/>
</dbReference>
<evidence type="ECO:0008006" key="9">
    <source>
        <dbReference type="Google" id="ProtNLM"/>
    </source>
</evidence>
<gene>
    <name evidence="7" type="ORF">C4D60_Mb09t03360</name>
</gene>
<dbReference type="EMBL" id="PYDT01000010">
    <property type="protein sequence ID" value="THU46289.1"/>
    <property type="molecule type" value="Genomic_DNA"/>
</dbReference>
<evidence type="ECO:0000313" key="8">
    <source>
        <dbReference type="Proteomes" id="UP000317650"/>
    </source>
</evidence>
<evidence type="ECO:0000313" key="7">
    <source>
        <dbReference type="EMBL" id="THU46289.1"/>
    </source>
</evidence>
<dbReference type="Proteomes" id="UP000317650">
    <property type="component" value="Chromosome 9"/>
</dbReference>
<comment type="caution">
    <text evidence="7">The sequence shown here is derived from an EMBL/GenBank/DDBJ whole genome shotgun (WGS) entry which is preliminary data.</text>
</comment>
<keyword evidence="5" id="KW-0503">Monooxygenase</keyword>
<dbReference type="PROSITE" id="PS00086">
    <property type="entry name" value="CYTOCHROME_P450"/>
    <property type="match status" value="1"/>
</dbReference>
<sequence length="149" mass="16769">MLKSSAKDTKYAVADDVLPDRTVVPAGSTVACSIYLVGRMETIWEKDCREFRPRGGCRQRGRRFEPAKHPYHQFAAFNGGLRTCLDKDLAYLWMKSIASVVLLRHRLELVPGHQVQQKMALALFESTFRPRSHDNDDSHPCSPPTAAVA</sequence>
<keyword evidence="4 5" id="KW-0408">Iron</keyword>